<reference evidence="6" key="1">
    <citation type="journal article" date="2014" name="Proc. Natl. Acad. Sci. U.S.A.">
        <title>Extensive sampling of basidiomycete genomes demonstrates inadequacy of the white-rot/brown-rot paradigm for wood decay fungi.</title>
        <authorList>
            <person name="Riley R."/>
            <person name="Salamov A.A."/>
            <person name="Brown D.W."/>
            <person name="Nagy L.G."/>
            <person name="Floudas D."/>
            <person name="Held B.W."/>
            <person name="Levasseur A."/>
            <person name="Lombard V."/>
            <person name="Morin E."/>
            <person name="Otillar R."/>
            <person name="Lindquist E.A."/>
            <person name="Sun H."/>
            <person name="LaButti K.M."/>
            <person name="Schmutz J."/>
            <person name="Jabbour D."/>
            <person name="Luo H."/>
            <person name="Baker S.E."/>
            <person name="Pisabarro A.G."/>
            <person name="Walton J.D."/>
            <person name="Blanchette R.A."/>
            <person name="Henrissat B."/>
            <person name="Martin F."/>
            <person name="Cullen D."/>
            <person name="Hibbett D.S."/>
            <person name="Grigoriev I.V."/>
        </authorList>
    </citation>
    <scope>NUCLEOTIDE SEQUENCE [LARGE SCALE GENOMIC DNA]</scope>
    <source>
        <strain evidence="6">PC15</strain>
    </source>
</reference>
<evidence type="ECO:0000256" key="2">
    <source>
        <dbReference type="ARBA" id="ARBA00022801"/>
    </source>
</evidence>
<protein>
    <recommendedName>
        <fullName evidence="3">Carboxylic ester hydrolase</fullName>
        <ecNumber evidence="3">3.1.1.-</ecNumber>
    </recommendedName>
</protein>
<proteinExistence type="inferred from homology"/>
<accession>A0A067NGC3</accession>
<dbReference type="Proteomes" id="UP000027073">
    <property type="component" value="Unassembled WGS sequence"/>
</dbReference>
<name>A0A067NGC3_PLEO1</name>
<keyword evidence="2 3" id="KW-0378">Hydrolase</keyword>
<evidence type="ECO:0000259" key="4">
    <source>
        <dbReference type="Pfam" id="PF00135"/>
    </source>
</evidence>
<dbReference type="HOGENOM" id="CLU_006586_10_6_1"/>
<dbReference type="Gene3D" id="3.40.50.1820">
    <property type="entry name" value="alpha/beta hydrolase"/>
    <property type="match status" value="1"/>
</dbReference>
<dbReference type="ESTHER" id="pleos-a0a067ngc3">
    <property type="family name" value="Fungal_carboxylesterase_lipase"/>
</dbReference>
<dbReference type="InterPro" id="IPR019826">
    <property type="entry name" value="Carboxylesterase_B_AS"/>
</dbReference>
<dbReference type="PANTHER" id="PTHR11559">
    <property type="entry name" value="CARBOXYLESTERASE"/>
    <property type="match status" value="1"/>
</dbReference>
<dbReference type="GO" id="GO:0016787">
    <property type="term" value="F:hydrolase activity"/>
    <property type="evidence" value="ECO:0007669"/>
    <property type="project" value="UniProtKB-KW"/>
</dbReference>
<evidence type="ECO:0000256" key="1">
    <source>
        <dbReference type="ARBA" id="ARBA00005964"/>
    </source>
</evidence>
<evidence type="ECO:0000256" key="3">
    <source>
        <dbReference type="RuleBase" id="RU361235"/>
    </source>
</evidence>
<organism evidence="5 6">
    <name type="scientific">Pleurotus ostreatus (strain PC15)</name>
    <name type="common">Oyster mushroom</name>
    <dbReference type="NCBI Taxonomy" id="1137138"/>
    <lineage>
        <taxon>Eukaryota</taxon>
        <taxon>Fungi</taxon>
        <taxon>Dikarya</taxon>
        <taxon>Basidiomycota</taxon>
        <taxon>Agaricomycotina</taxon>
        <taxon>Agaricomycetes</taxon>
        <taxon>Agaricomycetidae</taxon>
        <taxon>Agaricales</taxon>
        <taxon>Pleurotineae</taxon>
        <taxon>Pleurotaceae</taxon>
        <taxon>Pleurotus</taxon>
    </lineage>
</organism>
<evidence type="ECO:0000313" key="5">
    <source>
        <dbReference type="EMBL" id="KDQ26030.1"/>
    </source>
</evidence>
<dbReference type="InterPro" id="IPR002018">
    <property type="entry name" value="CarbesteraseB"/>
</dbReference>
<dbReference type="InParanoid" id="A0A067NGC3"/>
<gene>
    <name evidence="5" type="ORF">PLEOSDRAFT_1106909</name>
</gene>
<dbReference type="InterPro" id="IPR050309">
    <property type="entry name" value="Type-B_Carboxylest/Lipase"/>
</dbReference>
<keyword evidence="3" id="KW-0732">Signal</keyword>
<dbReference type="EMBL" id="KL198010">
    <property type="protein sequence ID" value="KDQ26030.1"/>
    <property type="molecule type" value="Genomic_DNA"/>
</dbReference>
<dbReference type="InterPro" id="IPR029058">
    <property type="entry name" value="AB_hydrolase_fold"/>
</dbReference>
<sequence length="551" mass="60350">MHFNALSVLAFAAASNAVILDSAKVIGTSTGRITKYLGIPYAKPPIGDRRLRLPEPNSPYFGVLDATVYGPACPQHRPGGFPIPTAVGSDVLDLFVNTSAKYLAEGRARWIDAIPDSGPENENCLSINVQVPSEATSSSRLPVLVWIYGGGFEAGTTRMYNGGPIVERSIDLGEPIIYVSMNYRLNAFGFLAGKEIRDAKVGNLGLHDQREAFRWVQKYIANFGGDPQKVTIWGESAGAISVSLHMLTNGGNTNGLFRGAFMQSGAPIPVGDHSVGQKAYDAIVTGTGCTGAPDTLSCLRKVSYGAFKAAVANTPYIFSYQSLIQPYPPRVDGVFLTDHPQQLVKKGSVADVPFVTGGCDDEATMFSLSTLNVTTSKEFKEYIKTLWLPKASRYHLNKIMKLYPDDVEQGSPYDTGSLNALSPQFKRFASFQGDAIFQGPRRYFLQQRAGRQNTWSYITKRLKWLPFLGSFHLSDLMYTYSSGELQDYLIHFVNSLDPNGGDVAQWPKYTPSSPNLLTFEDDLAGRPTLTKDTFRGKAIELLTQLLLENPV</sequence>
<dbReference type="OrthoDB" id="408631at2759"/>
<feature type="chain" id="PRO_5005103564" description="Carboxylic ester hydrolase" evidence="3">
    <location>
        <begin position="18"/>
        <end position="551"/>
    </location>
</feature>
<dbReference type="STRING" id="1137138.A0A067NGC3"/>
<dbReference type="SUPFAM" id="SSF53474">
    <property type="entry name" value="alpha/beta-Hydrolases"/>
    <property type="match status" value="1"/>
</dbReference>
<dbReference type="EC" id="3.1.1.-" evidence="3"/>
<feature type="signal peptide" evidence="3">
    <location>
        <begin position="1"/>
        <end position="17"/>
    </location>
</feature>
<dbReference type="VEuPathDB" id="FungiDB:PLEOSDRAFT_1106909"/>
<feature type="domain" description="Carboxylesterase type B" evidence="4">
    <location>
        <begin position="23"/>
        <end position="523"/>
    </location>
</feature>
<dbReference type="PROSITE" id="PS00122">
    <property type="entry name" value="CARBOXYLESTERASE_B_1"/>
    <property type="match status" value="1"/>
</dbReference>
<comment type="similarity">
    <text evidence="1 3">Belongs to the type-B carboxylesterase/lipase family.</text>
</comment>
<evidence type="ECO:0000313" key="6">
    <source>
        <dbReference type="Proteomes" id="UP000027073"/>
    </source>
</evidence>
<dbReference type="Pfam" id="PF00135">
    <property type="entry name" value="COesterase"/>
    <property type="match status" value="1"/>
</dbReference>
<dbReference type="AlphaFoldDB" id="A0A067NGC3"/>